<evidence type="ECO:0000256" key="7">
    <source>
        <dbReference type="PROSITE-ProRule" id="PRU00205"/>
    </source>
</evidence>
<protein>
    <submittedName>
        <fullName evidence="11">Ceramide synthase 6</fullName>
    </submittedName>
</protein>
<feature type="transmembrane region" description="Helical" evidence="9">
    <location>
        <begin position="187"/>
        <end position="208"/>
    </location>
</feature>
<evidence type="ECO:0000256" key="9">
    <source>
        <dbReference type="SAM" id="Phobius"/>
    </source>
</evidence>
<gene>
    <name evidence="11" type="primary">Cers5</name>
    <name evidence="11" type="ORF">T4B_9400</name>
</gene>
<feature type="transmembrane region" description="Helical" evidence="9">
    <location>
        <begin position="31"/>
        <end position="53"/>
    </location>
</feature>
<dbReference type="GO" id="GO:0050291">
    <property type="term" value="F:sphingosine N-acyltransferase activity"/>
    <property type="evidence" value="ECO:0007669"/>
    <property type="project" value="InterPro"/>
</dbReference>
<feature type="transmembrane region" description="Helical" evidence="9">
    <location>
        <begin position="253"/>
        <end position="272"/>
    </location>
</feature>
<dbReference type="UniPathway" id="UPA00222"/>
<proteinExistence type="predicted"/>
<dbReference type="GO" id="GO:0046513">
    <property type="term" value="P:ceramide biosynthetic process"/>
    <property type="evidence" value="ECO:0007669"/>
    <property type="project" value="InterPro"/>
</dbReference>
<evidence type="ECO:0000256" key="1">
    <source>
        <dbReference type="ARBA" id="ARBA00004141"/>
    </source>
</evidence>
<evidence type="ECO:0000256" key="8">
    <source>
        <dbReference type="SAM" id="MobiDB-lite"/>
    </source>
</evidence>
<evidence type="ECO:0000256" key="2">
    <source>
        <dbReference type="ARBA" id="ARBA00004760"/>
    </source>
</evidence>
<comment type="subcellular location">
    <subcellularLocation>
        <location evidence="1">Membrane</location>
        <topology evidence="1">Multi-pass membrane protein</topology>
    </subcellularLocation>
</comment>
<dbReference type="InterPro" id="IPR006634">
    <property type="entry name" value="TLC-dom"/>
</dbReference>
<evidence type="ECO:0000313" key="11">
    <source>
        <dbReference type="EMBL" id="KRZ31621.1"/>
    </source>
</evidence>
<sequence length="428" mass="50243">LLSKRKTHTGHIFALIATHVPYCHLVFGVKLFLFIVCLYFCSVFTVPLNLIFIKHKVVMDLLRSYFKSIGDTFWSSDIWLPPGHDWDSVKLSCPGFPEFYDLVLPIYYSFIIILVRAMLIARPLGRFCGLKDSGSQLPHMFQCAVHRFRAFMHMASGHIYNAANESETPDAIIRLIHHKTVLDNWRAVFYQGIFFYGLFALWDKPWFWETTHCWYGYPYQPVDPEIRWYYLIELSFYWALMFSQFVDVVRKDFWVNFIHHITTILLLSFSWADNFVRIGTLVLVIHDAADFWMETAKMARYCKKNRLCNMLFVIFTAVWCVTRCGIYPFKYKLSLQTILILYSTLLEAPAIIVFFPAYYIFNSLLLILFVLQLFWTTLIIRIALNAVRSGETDDVRSDDEDEEEEKVKADENGSTASEDDFQEKVKLS</sequence>
<keyword evidence="12" id="KW-1185">Reference proteome</keyword>
<evidence type="ECO:0000256" key="4">
    <source>
        <dbReference type="ARBA" id="ARBA00022692"/>
    </source>
</evidence>
<dbReference type="PANTHER" id="PTHR12560">
    <property type="entry name" value="LONGEVITY ASSURANCE FACTOR 1 LAG1"/>
    <property type="match status" value="1"/>
</dbReference>
<feature type="domain" description="TLC" evidence="10">
    <location>
        <begin position="139"/>
        <end position="388"/>
    </location>
</feature>
<evidence type="ECO:0000256" key="6">
    <source>
        <dbReference type="ARBA" id="ARBA00023136"/>
    </source>
</evidence>
<dbReference type="Pfam" id="PF03798">
    <property type="entry name" value="TRAM_LAG1_CLN8"/>
    <property type="match status" value="1"/>
</dbReference>
<evidence type="ECO:0000259" key="10">
    <source>
        <dbReference type="PROSITE" id="PS50922"/>
    </source>
</evidence>
<evidence type="ECO:0000256" key="5">
    <source>
        <dbReference type="ARBA" id="ARBA00022989"/>
    </source>
</evidence>
<dbReference type="EMBL" id="JYDS01000023">
    <property type="protein sequence ID" value="KRZ31621.1"/>
    <property type="molecule type" value="Genomic_DNA"/>
</dbReference>
<comment type="pathway">
    <text evidence="2">Lipid metabolism; sphingolipid metabolism.</text>
</comment>
<feature type="transmembrane region" description="Helical" evidence="9">
    <location>
        <begin position="102"/>
        <end position="121"/>
    </location>
</feature>
<reference evidence="11 12" key="1">
    <citation type="submission" date="2015-01" db="EMBL/GenBank/DDBJ databases">
        <title>Evolution of Trichinella species and genotypes.</title>
        <authorList>
            <person name="Korhonen P.K."/>
            <person name="Edoardo P."/>
            <person name="Giuseppe L.R."/>
            <person name="Gasser R.B."/>
        </authorList>
    </citation>
    <scope>NUCLEOTIDE SEQUENCE [LARGE SCALE GENOMIC DNA]</scope>
    <source>
        <strain evidence="11">ISS588</strain>
    </source>
</reference>
<evidence type="ECO:0000313" key="12">
    <source>
        <dbReference type="Proteomes" id="UP000054805"/>
    </source>
</evidence>
<dbReference type="PROSITE" id="PS50922">
    <property type="entry name" value="TLC"/>
    <property type="match status" value="1"/>
</dbReference>
<accession>A0A0V1JAL7</accession>
<dbReference type="PANTHER" id="PTHR12560:SF0">
    <property type="entry name" value="LD18904P"/>
    <property type="match status" value="1"/>
</dbReference>
<comment type="caution">
    <text evidence="11">The sequence shown here is derived from an EMBL/GenBank/DDBJ whole genome shotgun (WGS) entry which is preliminary data.</text>
</comment>
<dbReference type="SMART" id="SM00724">
    <property type="entry name" value="TLC"/>
    <property type="match status" value="1"/>
</dbReference>
<keyword evidence="6 7" id="KW-0472">Membrane</keyword>
<evidence type="ECO:0000256" key="3">
    <source>
        <dbReference type="ARBA" id="ARBA00004991"/>
    </source>
</evidence>
<comment type="pathway">
    <text evidence="3">Sphingolipid metabolism.</text>
</comment>
<dbReference type="AlphaFoldDB" id="A0A0V1JAL7"/>
<dbReference type="Proteomes" id="UP000054805">
    <property type="component" value="Unassembled WGS sequence"/>
</dbReference>
<keyword evidence="5 9" id="KW-1133">Transmembrane helix</keyword>
<dbReference type="InterPro" id="IPR016439">
    <property type="entry name" value="Lag1/Lac1-like"/>
</dbReference>
<keyword evidence="4 7" id="KW-0812">Transmembrane</keyword>
<name>A0A0V1JAL7_TRIPS</name>
<organism evidence="11 12">
    <name type="scientific">Trichinella pseudospiralis</name>
    <name type="common">Parasitic roundworm</name>
    <dbReference type="NCBI Taxonomy" id="6337"/>
    <lineage>
        <taxon>Eukaryota</taxon>
        <taxon>Metazoa</taxon>
        <taxon>Ecdysozoa</taxon>
        <taxon>Nematoda</taxon>
        <taxon>Enoplea</taxon>
        <taxon>Dorylaimia</taxon>
        <taxon>Trichinellida</taxon>
        <taxon>Trichinellidae</taxon>
        <taxon>Trichinella</taxon>
    </lineage>
</organism>
<feature type="region of interest" description="Disordered" evidence="8">
    <location>
        <begin position="390"/>
        <end position="428"/>
    </location>
</feature>
<dbReference type="GO" id="GO:0016020">
    <property type="term" value="C:membrane"/>
    <property type="evidence" value="ECO:0007669"/>
    <property type="project" value="UniProtKB-SubCell"/>
</dbReference>
<feature type="non-terminal residue" evidence="11">
    <location>
        <position position="1"/>
    </location>
</feature>
<feature type="transmembrane region" description="Helical" evidence="9">
    <location>
        <begin position="307"/>
        <end position="329"/>
    </location>
</feature>